<dbReference type="InterPro" id="IPR007065">
    <property type="entry name" value="HPP"/>
</dbReference>
<dbReference type="EMBL" id="JAMWDU010000002">
    <property type="protein sequence ID" value="MCP8886930.1"/>
    <property type="molecule type" value="Genomic_DNA"/>
</dbReference>
<reference evidence="3" key="1">
    <citation type="submission" date="2022-06" db="EMBL/GenBank/DDBJ databases">
        <title>Devosia sp. XJ19-45 genome assembly.</title>
        <authorList>
            <person name="Li B."/>
            <person name="Cai M."/>
            <person name="Nie G."/>
            <person name="Li W."/>
        </authorList>
    </citation>
    <scope>NUCLEOTIDE SEQUENCE</scope>
    <source>
        <strain evidence="3">XJ19-45</strain>
    </source>
</reference>
<feature type="transmembrane region" description="Helical" evidence="1">
    <location>
        <begin position="133"/>
        <end position="153"/>
    </location>
</feature>
<keyword evidence="4" id="KW-1185">Reference proteome</keyword>
<dbReference type="Proteomes" id="UP001060275">
    <property type="component" value="Unassembled WGS sequence"/>
</dbReference>
<evidence type="ECO:0000313" key="3">
    <source>
        <dbReference type="EMBL" id="MCP8886930.1"/>
    </source>
</evidence>
<feature type="transmembrane region" description="Helical" evidence="1">
    <location>
        <begin position="25"/>
        <end position="48"/>
    </location>
</feature>
<keyword evidence="1" id="KW-0472">Membrane</keyword>
<feature type="transmembrane region" description="Helical" evidence="1">
    <location>
        <begin position="68"/>
        <end position="87"/>
    </location>
</feature>
<dbReference type="InterPro" id="IPR058581">
    <property type="entry name" value="TM_HPP"/>
</dbReference>
<evidence type="ECO:0000259" key="2">
    <source>
        <dbReference type="Pfam" id="PF04982"/>
    </source>
</evidence>
<proteinExistence type="predicted"/>
<name>A0A9Q4FSJ4_9HYPH</name>
<dbReference type="Pfam" id="PF04982">
    <property type="entry name" value="TM_HPP"/>
    <property type="match status" value="1"/>
</dbReference>
<keyword evidence="1" id="KW-1133">Transmembrane helix</keyword>
<keyword evidence="1" id="KW-0812">Transmembrane</keyword>
<dbReference type="AlphaFoldDB" id="A0A9Q4FSJ4"/>
<feature type="transmembrane region" description="Helical" evidence="1">
    <location>
        <begin position="94"/>
        <end position="113"/>
    </location>
</feature>
<accession>A0A9Q4FSJ4</accession>
<dbReference type="RefSeq" id="WP_254673398.1">
    <property type="nucleotide sequence ID" value="NZ_JAMWDU010000002.1"/>
</dbReference>
<evidence type="ECO:0000256" key="1">
    <source>
        <dbReference type="SAM" id="Phobius"/>
    </source>
</evidence>
<sequence>MHKLIARFIARHEPRHDWRVHAKSAAATGAAVTLIGYLSAVTGLPLLLAPLGPTALVIFGQPDSPNAQPINIFAGYFIGSVLAVLAMSVVPEPWWLATLCVGLVMLIMLVLRVTHPPAAAVPLLAYGAKVDGLTLFLVLLLACTLLVVLGMVIHRLPPRRRYPLPLAEEIEKE</sequence>
<protein>
    <submittedName>
        <fullName evidence="3">HPP family protein</fullName>
    </submittedName>
</protein>
<organism evidence="3 4">
    <name type="scientific">Devosia ureilytica</name>
    <dbReference type="NCBI Taxonomy" id="2952754"/>
    <lineage>
        <taxon>Bacteria</taxon>
        <taxon>Pseudomonadati</taxon>
        <taxon>Pseudomonadota</taxon>
        <taxon>Alphaproteobacteria</taxon>
        <taxon>Hyphomicrobiales</taxon>
        <taxon>Devosiaceae</taxon>
        <taxon>Devosia</taxon>
    </lineage>
</organism>
<evidence type="ECO:0000313" key="4">
    <source>
        <dbReference type="Proteomes" id="UP001060275"/>
    </source>
</evidence>
<comment type="caution">
    <text evidence="3">The sequence shown here is derived from an EMBL/GenBank/DDBJ whole genome shotgun (WGS) entry which is preliminary data.</text>
</comment>
<gene>
    <name evidence="3" type="ORF">NF348_07425</name>
</gene>
<dbReference type="PANTHER" id="PTHR33741">
    <property type="entry name" value="TRANSMEMBRANE PROTEIN DDB_G0269096-RELATED"/>
    <property type="match status" value="1"/>
</dbReference>
<dbReference type="PANTHER" id="PTHR33741:SF5">
    <property type="entry name" value="TRANSMEMBRANE PROTEIN DDB_G0269096-RELATED"/>
    <property type="match status" value="1"/>
</dbReference>
<feature type="domain" description="HPP transmembrane region" evidence="2">
    <location>
        <begin position="14"/>
        <end position="163"/>
    </location>
</feature>